<keyword evidence="1" id="KW-0812">Transmembrane</keyword>
<gene>
    <name evidence="2" type="ORF">NAPIS_ORF01314</name>
</gene>
<dbReference type="AlphaFoldDB" id="T0L0M3"/>
<dbReference type="Proteomes" id="UP000053780">
    <property type="component" value="Unassembled WGS sequence"/>
</dbReference>
<name>T0L0M3_9MICR</name>
<dbReference type="VEuPathDB" id="MicrosporidiaDB:NAPIS_ORF01314"/>
<evidence type="ECO:0000313" key="3">
    <source>
        <dbReference type="Proteomes" id="UP000053780"/>
    </source>
</evidence>
<keyword evidence="3" id="KW-1185">Reference proteome</keyword>
<evidence type="ECO:0000313" key="2">
    <source>
        <dbReference type="EMBL" id="EQB61112.1"/>
    </source>
</evidence>
<sequence>MLLIDILFMIFPILLLLYTEYFQDCSIYIKHKYLCLTMLLVIIPFVLNFIKRKLNIIFNLLIYLYVTALITFLFMDRVIVTFFNLDIEDNIILFNNNVNVYFLNTENNLLVQKSKSNLKNIADCLISYKKKKIF</sequence>
<keyword evidence="1" id="KW-1133">Transmembrane helix</keyword>
<dbReference type="EMBL" id="KE647172">
    <property type="protein sequence ID" value="EQB61112.1"/>
    <property type="molecule type" value="Genomic_DNA"/>
</dbReference>
<dbReference type="HOGENOM" id="CLU_1896802_0_0_1"/>
<accession>T0L0M3</accession>
<proteinExistence type="predicted"/>
<evidence type="ECO:0000256" key="1">
    <source>
        <dbReference type="SAM" id="Phobius"/>
    </source>
</evidence>
<feature type="transmembrane region" description="Helical" evidence="1">
    <location>
        <begin position="33"/>
        <end position="50"/>
    </location>
</feature>
<feature type="transmembrane region" description="Helical" evidence="1">
    <location>
        <begin position="56"/>
        <end position="75"/>
    </location>
</feature>
<organism evidence="2 3">
    <name type="scientific">Vairimorpha apis BRL 01</name>
    <dbReference type="NCBI Taxonomy" id="1037528"/>
    <lineage>
        <taxon>Eukaryota</taxon>
        <taxon>Fungi</taxon>
        <taxon>Fungi incertae sedis</taxon>
        <taxon>Microsporidia</taxon>
        <taxon>Nosematidae</taxon>
        <taxon>Vairimorpha</taxon>
    </lineage>
</organism>
<reference evidence="2 3" key="1">
    <citation type="journal article" date="2013" name="BMC Genomics">
        <title>Genome sequencing and comparative genomics of honey bee microsporidia, Nosema apis reveal novel insights into host-parasite interactions.</title>
        <authorList>
            <person name="Chen Yp."/>
            <person name="Pettis J.S."/>
            <person name="Zhao Y."/>
            <person name="Liu X."/>
            <person name="Tallon L.J."/>
            <person name="Sadzewicz L.D."/>
            <person name="Li R."/>
            <person name="Zheng H."/>
            <person name="Huang S."/>
            <person name="Zhang X."/>
            <person name="Hamilton M.C."/>
            <person name="Pernal S.F."/>
            <person name="Melathopoulos A.P."/>
            <person name="Yan X."/>
            <person name="Evans J.D."/>
        </authorList>
    </citation>
    <scope>NUCLEOTIDE SEQUENCE [LARGE SCALE GENOMIC DNA]</scope>
    <source>
        <strain evidence="2 3">BRL 01</strain>
    </source>
</reference>
<feature type="transmembrane region" description="Helical" evidence="1">
    <location>
        <begin position="6"/>
        <end position="21"/>
    </location>
</feature>
<keyword evidence="1" id="KW-0472">Membrane</keyword>
<protein>
    <submittedName>
        <fullName evidence="2">Uncharacterized protein</fullName>
    </submittedName>
</protein>